<dbReference type="AlphaFoldDB" id="W4LW29"/>
<dbReference type="InterPro" id="IPR036196">
    <property type="entry name" value="Ptyr_pPase_sf"/>
</dbReference>
<dbReference type="SUPFAM" id="SSF52788">
    <property type="entry name" value="Phosphotyrosine protein phosphatases I"/>
    <property type="match status" value="1"/>
</dbReference>
<dbReference type="PANTHER" id="PTHR43428:SF1">
    <property type="entry name" value="ARSENATE REDUCTASE"/>
    <property type="match status" value="1"/>
</dbReference>
<dbReference type="EMBL" id="AZHX01001544">
    <property type="protein sequence ID" value="ETX02284.1"/>
    <property type="molecule type" value="Genomic_DNA"/>
</dbReference>
<proteinExistence type="predicted"/>
<evidence type="ECO:0000313" key="4">
    <source>
        <dbReference type="Proteomes" id="UP000019140"/>
    </source>
</evidence>
<protein>
    <recommendedName>
        <fullName evidence="2">Phosphotyrosine protein phosphatase I domain-containing protein</fullName>
    </recommendedName>
</protein>
<feature type="domain" description="Phosphotyrosine protein phosphatase I" evidence="2">
    <location>
        <begin position="7"/>
        <end position="145"/>
    </location>
</feature>
<comment type="caution">
    <text evidence="3">The sequence shown here is derived from an EMBL/GenBank/DDBJ whole genome shotgun (WGS) entry which is preliminary data.</text>
</comment>
<evidence type="ECO:0000256" key="1">
    <source>
        <dbReference type="ARBA" id="ARBA00022849"/>
    </source>
</evidence>
<dbReference type="HOGENOM" id="CLU_071415_3_0_7"/>
<dbReference type="GO" id="GO:0046685">
    <property type="term" value="P:response to arsenic-containing substance"/>
    <property type="evidence" value="ECO:0007669"/>
    <property type="project" value="UniProtKB-KW"/>
</dbReference>
<accession>W4LW29</accession>
<dbReference type="PANTHER" id="PTHR43428">
    <property type="entry name" value="ARSENATE REDUCTASE"/>
    <property type="match status" value="1"/>
</dbReference>
<dbReference type="Proteomes" id="UP000019140">
    <property type="component" value="Unassembled WGS sequence"/>
</dbReference>
<dbReference type="Gene3D" id="3.40.50.2300">
    <property type="match status" value="1"/>
</dbReference>
<dbReference type="CDD" id="cd16345">
    <property type="entry name" value="LMWP_ArsC"/>
    <property type="match status" value="1"/>
</dbReference>
<dbReference type="Pfam" id="PF01451">
    <property type="entry name" value="LMWPc"/>
    <property type="match status" value="1"/>
</dbReference>
<evidence type="ECO:0000313" key="3">
    <source>
        <dbReference type="EMBL" id="ETX02284.1"/>
    </source>
</evidence>
<keyword evidence="4" id="KW-1185">Reference proteome</keyword>
<reference evidence="3 4" key="1">
    <citation type="journal article" date="2014" name="Nature">
        <title>An environmental bacterial taxon with a large and distinct metabolic repertoire.</title>
        <authorList>
            <person name="Wilson M.C."/>
            <person name="Mori T."/>
            <person name="Ruckert C."/>
            <person name="Uria A.R."/>
            <person name="Helf M.J."/>
            <person name="Takada K."/>
            <person name="Gernert C."/>
            <person name="Steffens U.A."/>
            <person name="Heycke N."/>
            <person name="Schmitt S."/>
            <person name="Rinke C."/>
            <person name="Helfrich E.J."/>
            <person name="Brachmann A.O."/>
            <person name="Gurgui C."/>
            <person name="Wakimoto T."/>
            <person name="Kracht M."/>
            <person name="Crusemann M."/>
            <person name="Hentschel U."/>
            <person name="Abe I."/>
            <person name="Matsunaga S."/>
            <person name="Kalinowski J."/>
            <person name="Takeyama H."/>
            <person name="Piel J."/>
        </authorList>
    </citation>
    <scope>NUCLEOTIDE SEQUENCE [LARGE SCALE GENOMIC DNA]</scope>
    <source>
        <strain evidence="4">TSY2</strain>
    </source>
</reference>
<keyword evidence="1" id="KW-0059">Arsenical resistance</keyword>
<sequence length="172" mass="19164">MGDNREFHVLFLCTGNSARSIIAECLLNYLGQGKFIAHSAGSQPKGEVNPYALEALQNHHFAIEHFRSKSWDEFSGPDAPPIDFIFTLCDEAARETCPIWSGRPVTAHWGLPDPAAVEGSDEQKRAAFENALHIIRQRIERFINLPLVDLEDASLQQRLDAVGKTTPQVPRS</sequence>
<dbReference type="SMART" id="SM00226">
    <property type="entry name" value="LMWPc"/>
    <property type="match status" value="1"/>
</dbReference>
<organism evidence="3 4">
    <name type="scientific">Candidatus Entotheonella gemina</name>
    <dbReference type="NCBI Taxonomy" id="1429439"/>
    <lineage>
        <taxon>Bacteria</taxon>
        <taxon>Pseudomonadati</taxon>
        <taxon>Nitrospinota/Tectimicrobiota group</taxon>
        <taxon>Candidatus Tectimicrobiota</taxon>
        <taxon>Candidatus Entotheonellia</taxon>
        <taxon>Candidatus Entotheonellales</taxon>
        <taxon>Candidatus Entotheonellaceae</taxon>
        <taxon>Candidatus Entotheonella</taxon>
    </lineage>
</organism>
<name>W4LW29_9BACT</name>
<gene>
    <name evidence="3" type="ORF">ETSY2_35795</name>
</gene>
<evidence type="ECO:0000259" key="2">
    <source>
        <dbReference type="SMART" id="SM00226"/>
    </source>
</evidence>
<dbReference type="InterPro" id="IPR023485">
    <property type="entry name" value="Ptyr_pPase"/>
</dbReference>
<dbReference type="PATRIC" id="fig|1429439.4.peg.6046"/>